<dbReference type="RefSeq" id="WP_034240071.1">
    <property type="nucleotide sequence ID" value="NZ_AQRA01000002.1"/>
</dbReference>
<dbReference type="STRING" id="1317122.ATO12_09835"/>
<accession>A0A023BYD5</accession>
<dbReference type="AlphaFoldDB" id="A0A023BYD5"/>
<sequence length="251" mass="29551">MENVITQENTLITEEIFNESTTLWRNADVLQLTHHFHKLDPTIGQYERVYYFSMSKDDVKRFNDIQEIKTFTMYMALKRGYKEKFTFFPIFKIVDIEGNIQYFGLEAFQKPKIKEPQNKESELGSEIVPLTFKQMIHDNWEQVEMSLVDDLFTVKANKKPMERVLFYKVTADLINPYLPNGIEKIKLYPGLDMNKFQYKDMISFTPVIGITPKEQPVENILQRAGLIEYGDNEVFIEYLRPCPPTCVLSDK</sequence>
<reference evidence="1 2" key="1">
    <citation type="submission" date="2014-04" db="EMBL/GenBank/DDBJ databases">
        <title>Aquimarina sp. 22II-S11-z7 Genome Sequencing.</title>
        <authorList>
            <person name="Lai Q."/>
        </authorList>
    </citation>
    <scope>NUCLEOTIDE SEQUENCE [LARGE SCALE GENOMIC DNA]</scope>
    <source>
        <strain evidence="1 2">22II-S11-z7</strain>
    </source>
</reference>
<gene>
    <name evidence="1" type="ORF">ATO12_09835</name>
</gene>
<protein>
    <submittedName>
        <fullName evidence="1">Uncharacterized protein</fullName>
    </submittedName>
</protein>
<evidence type="ECO:0000313" key="1">
    <source>
        <dbReference type="EMBL" id="EZH75020.1"/>
    </source>
</evidence>
<name>A0A023BYD5_9FLAO</name>
<organism evidence="1 2">
    <name type="scientific">Aquimarina atlantica</name>
    <dbReference type="NCBI Taxonomy" id="1317122"/>
    <lineage>
        <taxon>Bacteria</taxon>
        <taxon>Pseudomonadati</taxon>
        <taxon>Bacteroidota</taxon>
        <taxon>Flavobacteriia</taxon>
        <taxon>Flavobacteriales</taxon>
        <taxon>Flavobacteriaceae</taxon>
        <taxon>Aquimarina</taxon>
    </lineage>
</organism>
<evidence type="ECO:0000313" key="2">
    <source>
        <dbReference type="Proteomes" id="UP000023541"/>
    </source>
</evidence>
<dbReference type="EMBL" id="AQRA01000002">
    <property type="protein sequence ID" value="EZH75020.1"/>
    <property type="molecule type" value="Genomic_DNA"/>
</dbReference>
<dbReference type="eggNOG" id="ENOG5030X9D">
    <property type="taxonomic scope" value="Bacteria"/>
</dbReference>
<proteinExistence type="predicted"/>
<dbReference type="Proteomes" id="UP000023541">
    <property type="component" value="Unassembled WGS sequence"/>
</dbReference>
<dbReference type="OrthoDB" id="1158806at2"/>
<keyword evidence="2" id="KW-1185">Reference proteome</keyword>
<comment type="caution">
    <text evidence="1">The sequence shown here is derived from an EMBL/GenBank/DDBJ whole genome shotgun (WGS) entry which is preliminary data.</text>
</comment>